<dbReference type="Gene3D" id="3.90.1150.10">
    <property type="entry name" value="Aspartate Aminotransferase, domain 1"/>
    <property type="match status" value="1"/>
</dbReference>
<evidence type="ECO:0000256" key="3">
    <source>
        <dbReference type="ARBA" id="ARBA00005024"/>
    </source>
</evidence>
<dbReference type="NCBIfam" id="TIGR00707">
    <property type="entry name" value="argD"/>
    <property type="match status" value="1"/>
</dbReference>
<dbReference type="AlphaFoldDB" id="A0A642V0L6"/>
<dbReference type="GO" id="GO:0005759">
    <property type="term" value="C:mitochondrial matrix"/>
    <property type="evidence" value="ECO:0007669"/>
    <property type="project" value="TreeGrafter"/>
</dbReference>
<evidence type="ECO:0000313" key="13">
    <source>
        <dbReference type="Proteomes" id="UP000761534"/>
    </source>
</evidence>
<reference evidence="12" key="1">
    <citation type="journal article" date="2019" name="G3 (Bethesda)">
        <title>Genome Assemblies of Two Rare Opportunistic Yeast Pathogens: Diutina rugosa (syn. Candida rugosa) and Trichomonascus ciferrii (syn. Candida ciferrii).</title>
        <authorList>
            <person name="Mixao V."/>
            <person name="Saus E."/>
            <person name="Hansen A.P."/>
            <person name="Lass-Florl C."/>
            <person name="Gabaldon T."/>
        </authorList>
    </citation>
    <scope>NUCLEOTIDE SEQUENCE</scope>
    <source>
        <strain evidence="12">CBS 4856</strain>
    </source>
</reference>
<keyword evidence="7" id="KW-0032">Aminotransferase</keyword>
<comment type="similarity">
    <text evidence="4 11">Belongs to the class-III pyridoxal-phosphate-dependent aminotransferase family.</text>
</comment>
<keyword evidence="13" id="KW-1185">Reference proteome</keyword>
<dbReference type="HAMAP" id="MF_01107">
    <property type="entry name" value="ArgD_aminotrans_3"/>
    <property type="match status" value="1"/>
</dbReference>
<dbReference type="PANTHER" id="PTHR11986">
    <property type="entry name" value="AMINOTRANSFERASE CLASS III"/>
    <property type="match status" value="1"/>
</dbReference>
<sequence length="418" mass="45731">MKSITRLNYGNKRFFTQQFLKTHNKYAVTTYARPEFVLTEGKGSEVWDKEGKRYVDFCAGIAVTGLGHSEPGVSQILADQGQKLIHGSNLYYNEWGPRLSRTLVEKTLESGAMQNASRVFMCNSGTEANEAALKFARKYGRAQKEDKIELVSFKNGFHGRTMGALSMTPNPKYQEPFNPLIPGVKNGEINNIDSLKELVTDKTCGVIVEPIQGEGGVRACSEEFLTALRKRCDDVGALLIYDEIQCGLGRTGTLWAHGNLSNTTHPDIVTMAKALGNGFPIGATMVTEEVEKVLKVGDHGTTYGGNPLGCRIGDYVVNKITTPEVLQGVKDTSAHFKSRFAQLKEKYPDVVQETRGTGLLLGLQLSRDPTPIVKSANENGLLVITCGTNTLRFVPALNIPKSLVDEGLDILDHAISKC</sequence>
<evidence type="ECO:0000256" key="6">
    <source>
        <dbReference type="ARBA" id="ARBA00021753"/>
    </source>
</evidence>
<dbReference type="PIRSF" id="PIRSF000521">
    <property type="entry name" value="Transaminase_4ab_Lys_Orn"/>
    <property type="match status" value="1"/>
</dbReference>
<dbReference type="Gene3D" id="3.40.640.10">
    <property type="entry name" value="Type I PLP-dependent aspartate aminotransferase-like (Major domain)"/>
    <property type="match status" value="1"/>
</dbReference>
<evidence type="ECO:0000256" key="11">
    <source>
        <dbReference type="RuleBase" id="RU003560"/>
    </source>
</evidence>
<dbReference type="InterPro" id="IPR050103">
    <property type="entry name" value="Class-III_PLP-dep_AT"/>
</dbReference>
<comment type="pathway">
    <text evidence="3">Amino-acid biosynthesis; L-arginine biosynthesis; N(2)-acetyl-L-ornithine from L-glutamate: step 4/4.</text>
</comment>
<evidence type="ECO:0000256" key="5">
    <source>
        <dbReference type="ARBA" id="ARBA00012919"/>
    </source>
</evidence>
<dbReference type="InterPro" id="IPR015422">
    <property type="entry name" value="PyrdxlP-dep_Trfase_small"/>
</dbReference>
<dbReference type="SUPFAM" id="SSF53383">
    <property type="entry name" value="PLP-dependent transferases"/>
    <property type="match status" value="1"/>
</dbReference>
<evidence type="ECO:0000256" key="9">
    <source>
        <dbReference type="ARBA" id="ARBA00022679"/>
    </source>
</evidence>
<dbReference type="Pfam" id="PF00202">
    <property type="entry name" value="Aminotran_3"/>
    <property type="match status" value="1"/>
</dbReference>
<evidence type="ECO:0000256" key="4">
    <source>
        <dbReference type="ARBA" id="ARBA00008954"/>
    </source>
</evidence>
<evidence type="ECO:0000256" key="8">
    <source>
        <dbReference type="ARBA" id="ARBA00022605"/>
    </source>
</evidence>
<evidence type="ECO:0000256" key="7">
    <source>
        <dbReference type="ARBA" id="ARBA00022576"/>
    </source>
</evidence>
<organism evidence="12 13">
    <name type="scientific">Trichomonascus ciferrii</name>
    <dbReference type="NCBI Taxonomy" id="44093"/>
    <lineage>
        <taxon>Eukaryota</taxon>
        <taxon>Fungi</taxon>
        <taxon>Dikarya</taxon>
        <taxon>Ascomycota</taxon>
        <taxon>Saccharomycotina</taxon>
        <taxon>Dipodascomycetes</taxon>
        <taxon>Dipodascales</taxon>
        <taxon>Trichomonascaceae</taxon>
        <taxon>Trichomonascus</taxon>
        <taxon>Trichomonascus ciferrii complex</taxon>
    </lineage>
</organism>
<gene>
    <name evidence="12" type="ORF">TRICI_004524</name>
</gene>
<comment type="subcellular location">
    <subcellularLocation>
        <location evidence="2">Mitochondrion</location>
    </subcellularLocation>
</comment>
<comment type="caution">
    <text evidence="12">The sequence shown here is derived from an EMBL/GenBank/DDBJ whole genome shotgun (WGS) entry which is preliminary data.</text>
</comment>
<keyword evidence="8" id="KW-0028">Amino-acid biosynthesis</keyword>
<dbReference type="PROSITE" id="PS00600">
    <property type="entry name" value="AA_TRANSFER_CLASS_3"/>
    <property type="match status" value="1"/>
</dbReference>
<dbReference type="UniPathway" id="UPA00068">
    <property type="reaction ID" value="UER00109"/>
</dbReference>
<evidence type="ECO:0000256" key="1">
    <source>
        <dbReference type="ARBA" id="ARBA00001933"/>
    </source>
</evidence>
<dbReference type="Proteomes" id="UP000761534">
    <property type="component" value="Unassembled WGS sequence"/>
</dbReference>
<dbReference type="FunFam" id="3.40.640.10:FF:000004">
    <property type="entry name" value="Acetylornithine aminotransferase"/>
    <property type="match status" value="1"/>
</dbReference>
<protein>
    <recommendedName>
        <fullName evidence="6">Acetylornithine aminotransferase, mitochondrial</fullName>
        <ecNumber evidence="5">2.6.1.11</ecNumber>
    </recommendedName>
</protein>
<keyword evidence="9" id="KW-0808">Transferase</keyword>
<dbReference type="GO" id="GO:0042802">
    <property type="term" value="F:identical protein binding"/>
    <property type="evidence" value="ECO:0007669"/>
    <property type="project" value="TreeGrafter"/>
</dbReference>
<dbReference type="OrthoDB" id="5419315at2759"/>
<keyword evidence="10 11" id="KW-0663">Pyridoxal phosphate</keyword>
<dbReference type="EC" id="2.6.1.11" evidence="5"/>
<dbReference type="InterPro" id="IPR015421">
    <property type="entry name" value="PyrdxlP-dep_Trfase_major"/>
</dbReference>
<evidence type="ECO:0000256" key="2">
    <source>
        <dbReference type="ARBA" id="ARBA00004173"/>
    </source>
</evidence>
<comment type="cofactor">
    <cofactor evidence="1">
        <name>pyridoxal 5'-phosphate</name>
        <dbReference type="ChEBI" id="CHEBI:597326"/>
    </cofactor>
</comment>
<dbReference type="GO" id="GO:0006526">
    <property type="term" value="P:L-arginine biosynthetic process"/>
    <property type="evidence" value="ECO:0007669"/>
    <property type="project" value="UniProtKB-UniPathway"/>
</dbReference>
<dbReference type="InterPro" id="IPR015424">
    <property type="entry name" value="PyrdxlP-dep_Trfase"/>
</dbReference>
<dbReference type="NCBIfam" id="NF002325">
    <property type="entry name" value="PRK01278.1"/>
    <property type="match status" value="1"/>
</dbReference>
<dbReference type="InterPro" id="IPR049704">
    <property type="entry name" value="Aminotrans_3_PPA_site"/>
</dbReference>
<dbReference type="VEuPathDB" id="FungiDB:TRICI_004524"/>
<dbReference type="InterPro" id="IPR005814">
    <property type="entry name" value="Aminotrans_3"/>
</dbReference>
<dbReference type="PANTHER" id="PTHR11986:SF79">
    <property type="entry name" value="ACETYLORNITHINE AMINOTRANSFERASE, MITOCHONDRIAL"/>
    <property type="match status" value="1"/>
</dbReference>
<evidence type="ECO:0000313" key="12">
    <source>
        <dbReference type="EMBL" id="KAA8909358.1"/>
    </source>
</evidence>
<dbReference type="InterPro" id="IPR004636">
    <property type="entry name" value="AcOrn/SuccOrn_fam"/>
</dbReference>
<dbReference type="GO" id="GO:0003992">
    <property type="term" value="F:N2-acetyl-L-ornithine:2-oxoglutarate 5-aminotransferase activity"/>
    <property type="evidence" value="ECO:0007669"/>
    <property type="project" value="UniProtKB-EC"/>
</dbReference>
<name>A0A642V0L6_9ASCO</name>
<proteinExistence type="inferred from homology"/>
<evidence type="ECO:0000256" key="10">
    <source>
        <dbReference type="ARBA" id="ARBA00022898"/>
    </source>
</evidence>
<dbReference type="GO" id="GO:0030170">
    <property type="term" value="F:pyridoxal phosphate binding"/>
    <property type="evidence" value="ECO:0007669"/>
    <property type="project" value="InterPro"/>
</dbReference>
<dbReference type="CDD" id="cd00610">
    <property type="entry name" value="OAT_like"/>
    <property type="match status" value="1"/>
</dbReference>
<dbReference type="EMBL" id="SWFS01000342">
    <property type="protein sequence ID" value="KAA8909358.1"/>
    <property type="molecule type" value="Genomic_DNA"/>
</dbReference>
<accession>A0A642V0L6</accession>